<comment type="caution">
    <text evidence="1">The sequence shown here is derived from an EMBL/GenBank/DDBJ whole genome shotgun (WGS) entry which is preliminary data.</text>
</comment>
<reference evidence="2" key="1">
    <citation type="journal article" date="2019" name="Int. J. Syst. Evol. Microbiol.">
        <title>The Global Catalogue of Microorganisms (GCM) 10K type strain sequencing project: providing services to taxonomists for standard genome sequencing and annotation.</title>
        <authorList>
            <consortium name="The Broad Institute Genomics Platform"/>
            <consortium name="The Broad Institute Genome Sequencing Center for Infectious Disease"/>
            <person name="Wu L."/>
            <person name="Ma J."/>
        </authorList>
    </citation>
    <scope>NUCLEOTIDE SEQUENCE [LARGE SCALE GENOMIC DNA]</scope>
    <source>
        <strain evidence="2">JCM 10083</strain>
    </source>
</reference>
<accession>A0ABW2T5C1</accession>
<keyword evidence="2" id="KW-1185">Reference proteome</keyword>
<proteinExistence type="predicted"/>
<sequence>MTPEQTAPDTTDPLVPAELLRTATNAGRDRQAAMHFARMVEHLGRALAALETGRWDSARDHLFLVRESSAICDASLNSGQPDPKDFLTQVRAQVPSEWAEAIRAVLGEGA</sequence>
<evidence type="ECO:0000313" key="1">
    <source>
        <dbReference type="EMBL" id="MFC7603723.1"/>
    </source>
</evidence>
<protein>
    <submittedName>
        <fullName evidence="1">Uncharacterized protein</fullName>
    </submittedName>
</protein>
<organism evidence="1 2">
    <name type="scientific">Streptosporangium amethystogenes subsp. fukuiense</name>
    <dbReference type="NCBI Taxonomy" id="698418"/>
    <lineage>
        <taxon>Bacteria</taxon>
        <taxon>Bacillati</taxon>
        <taxon>Actinomycetota</taxon>
        <taxon>Actinomycetes</taxon>
        <taxon>Streptosporangiales</taxon>
        <taxon>Streptosporangiaceae</taxon>
        <taxon>Streptosporangium</taxon>
    </lineage>
</organism>
<evidence type="ECO:0000313" key="2">
    <source>
        <dbReference type="Proteomes" id="UP001596514"/>
    </source>
</evidence>
<dbReference type="RefSeq" id="WP_343981856.1">
    <property type="nucleotide sequence ID" value="NZ_BAAAGK010000233.1"/>
</dbReference>
<name>A0ABW2T5C1_9ACTN</name>
<gene>
    <name evidence="1" type="ORF">ACFQVD_26770</name>
</gene>
<dbReference type="EMBL" id="JBHTEE010000001">
    <property type="protein sequence ID" value="MFC7603723.1"/>
    <property type="molecule type" value="Genomic_DNA"/>
</dbReference>
<dbReference type="Proteomes" id="UP001596514">
    <property type="component" value="Unassembled WGS sequence"/>
</dbReference>